<dbReference type="InterPro" id="IPR050134">
    <property type="entry name" value="NAD-dep_sirtuin_deacylases"/>
</dbReference>
<evidence type="ECO:0000259" key="5">
    <source>
        <dbReference type="PROSITE" id="PS50305"/>
    </source>
</evidence>
<feature type="binding site" evidence="3 4">
    <location>
        <position position="125"/>
    </location>
    <ligand>
        <name>Zn(2+)</name>
        <dbReference type="ChEBI" id="CHEBI:29105"/>
    </ligand>
</feature>
<evidence type="ECO:0000256" key="4">
    <source>
        <dbReference type="PROSITE-ProRule" id="PRU00236"/>
    </source>
</evidence>
<dbReference type="InterPro" id="IPR003000">
    <property type="entry name" value="Sirtuin"/>
</dbReference>
<feature type="binding site" evidence="3">
    <location>
        <begin position="96"/>
        <end position="99"/>
    </location>
    <ligand>
        <name>NAD(+)</name>
        <dbReference type="ChEBI" id="CHEBI:57540"/>
    </ligand>
</feature>
<dbReference type="GO" id="GO:0036055">
    <property type="term" value="F:protein-succinyllysine desuccinylase activity"/>
    <property type="evidence" value="ECO:0007669"/>
    <property type="project" value="UniProtKB-UniRule"/>
</dbReference>
<comment type="catalytic activity">
    <reaction evidence="3">
        <text>N(6)-acetyl-L-lysyl-[protein] + NAD(+) + H2O = 2''-O-acetyl-ADP-D-ribose + nicotinamide + L-lysyl-[protein]</text>
        <dbReference type="Rhea" id="RHEA:43636"/>
        <dbReference type="Rhea" id="RHEA-COMP:9752"/>
        <dbReference type="Rhea" id="RHEA-COMP:10731"/>
        <dbReference type="ChEBI" id="CHEBI:15377"/>
        <dbReference type="ChEBI" id="CHEBI:17154"/>
        <dbReference type="ChEBI" id="CHEBI:29969"/>
        <dbReference type="ChEBI" id="CHEBI:57540"/>
        <dbReference type="ChEBI" id="CHEBI:61930"/>
        <dbReference type="ChEBI" id="CHEBI:83767"/>
        <dbReference type="EC" id="2.3.1.286"/>
    </reaction>
</comment>
<feature type="binding site" evidence="3">
    <location>
        <begin position="206"/>
        <end position="208"/>
    </location>
    <ligand>
        <name>NAD(+)</name>
        <dbReference type="ChEBI" id="CHEBI:57540"/>
    </ligand>
</feature>
<feature type="binding site" evidence="3 4">
    <location>
        <position position="144"/>
    </location>
    <ligand>
        <name>Zn(2+)</name>
        <dbReference type="ChEBI" id="CHEBI:29105"/>
    </ligand>
</feature>
<dbReference type="AlphaFoldDB" id="A0A1M7SFC1"/>
<dbReference type="GO" id="GO:0008270">
    <property type="term" value="F:zinc ion binding"/>
    <property type="evidence" value="ECO:0007669"/>
    <property type="project" value="UniProtKB-UniRule"/>
</dbReference>
<dbReference type="GO" id="GO:0036054">
    <property type="term" value="F:protein-malonyllysine demalonylase activity"/>
    <property type="evidence" value="ECO:0007669"/>
    <property type="project" value="InterPro"/>
</dbReference>
<dbReference type="EC" id="2.3.1.286" evidence="3"/>
<keyword evidence="3" id="KW-0963">Cytoplasm</keyword>
<dbReference type="Pfam" id="PF02146">
    <property type="entry name" value="SIR2"/>
    <property type="match status" value="1"/>
</dbReference>
<evidence type="ECO:0000313" key="7">
    <source>
        <dbReference type="Proteomes" id="UP000184391"/>
    </source>
</evidence>
<evidence type="ECO:0000256" key="1">
    <source>
        <dbReference type="ARBA" id="ARBA00022679"/>
    </source>
</evidence>
<evidence type="ECO:0000313" key="6">
    <source>
        <dbReference type="EMBL" id="SHN57177.1"/>
    </source>
</evidence>
<comment type="similarity">
    <text evidence="3">Belongs to the sirtuin family. Class III subfamily.</text>
</comment>
<dbReference type="RefSeq" id="WP_072674122.1">
    <property type="nucleotide sequence ID" value="NZ_FRDF01000008.1"/>
</dbReference>
<comment type="subcellular location">
    <subcellularLocation>
        <location evidence="3">Cytoplasm</location>
    </subcellularLocation>
</comment>
<feature type="binding site" evidence="3">
    <location>
        <begin position="180"/>
        <end position="182"/>
    </location>
    <ligand>
        <name>NAD(+)</name>
        <dbReference type="ChEBI" id="CHEBI:57540"/>
    </ligand>
</feature>
<comment type="domain">
    <text evidence="3">2 residues (Tyr-61 and Arg-64) present in a large hydrophobic pocket are probably involved in substrate specificity. They are important for desuccinylation activity, but dispensable for deacetylation activity.</text>
</comment>
<keyword evidence="2 3" id="KW-0520">NAD</keyword>
<feature type="binding site" evidence="3">
    <location>
        <position position="61"/>
    </location>
    <ligand>
        <name>substrate</name>
    </ligand>
</feature>
<dbReference type="PANTHER" id="PTHR11085">
    <property type="entry name" value="NAD-DEPENDENT PROTEIN DEACYLASE SIRTUIN-5, MITOCHONDRIAL-RELATED"/>
    <property type="match status" value="1"/>
</dbReference>
<dbReference type="Gene3D" id="3.30.1600.10">
    <property type="entry name" value="SIR2/SIRT2 'Small Domain"/>
    <property type="match status" value="1"/>
</dbReference>
<reference evidence="7" key="1">
    <citation type="submission" date="2016-12" db="EMBL/GenBank/DDBJ databases">
        <authorList>
            <person name="Varghese N."/>
            <person name="Submissions S."/>
        </authorList>
    </citation>
    <scope>NUCLEOTIDE SEQUENCE [LARGE SCALE GENOMIC DNA]</scope>
    <source>
        <strain evidence="7">DSM 11032</strain>
    </source>
</reference>
<comment type="function">
    <text evidence="3">NAD-dependent lysine deacetylase and desuccinylase that specifically removes acetyl and succinyl groups on target proteins. Modulates the activities of several proteins which are inactive in their acylated form.</text>
</comment>
<accession>A0A1M7SFC1</accession>
<feature type="binding site" evidence="3 4">
    <location>
        <position position="141"/>
    </location>
    <ligand>
        <name>Zn(2+)</name>
        <dbReference type="ChEBI" id="CHEBI:29105"/>
    </ligand>
</feature>
<proteinExistence type="inferred from homology"/>
<dbReference type="InterPro" id="IPR029035">
    <property type="entry name" value="DHS-like_NAD/FAD-binding_dom"/>
</dbReference>
<dbReference type="SUPFAM" id="SSF52467">
    <property type="entry name" value="DHS-like NAD/FAD-binding domain"/>
    <property type="match status" value="1"/>
</dbReference>
<dbReference type="CDD" id="cd01412">
    <property type="entry name" value="SIRT5_Af1_CobB"/>
    <property type="match status" value="1"/>
</dbReference>
<dbReference type="GO" id="GO:0005737">
    <property type="term" value="C:cytoplasm"/>
    <property type="evidence" value="ECO:0007669"/>
    <property type="project" value="UniProtKB-SubCell"/>
</dbReference>
<dbReference type="GO" id="GO:0017136">
    <property type="term" value="F:histone deacetylase activity, NAD-dependent"/>
    <property type="evidence" value="ECO:0007669"/>
    <property type="project" value="TreeGrafter"/>
</dbReference>
<dbReference type="InterPro" id="IPR026591">
    <property type="entry name" value="Sirtuin_cat_small_dom_sf"/>
</dbReference>
<keyword evidence="3 4" id="KW-0479">Metal-binding</keyword>
<comment type="caution">
    <text evidence="3">Lacks conserved residue(s) required for the propagation of feature annotation.</text>
</comment>
<dbReference type="Proteomes" id="UP000184391">
    <property type="component" value="Unassembled WGS sequence"/>
</dbReference>
<name>A0A1M7SFC1_9SPHN</name>
<feature type="active site" description="Proton acceptor" evidence="3 4">
    <location>
        <position position="114"/>
    </location>
</feature>
<dbReference type="EMBL" id="FRDF01000008">
    <property type="protein sequence ID" value="SHN57177.1"/>
    <property type="molecule type" value="Genomic_DNA"/>
</dbReference>
<dbReference type="HAMAP" id="MF_01121">
    <property type="entry name" value="Sirtuin_ClassIII"/>
    <property type="match status" value="1"/>
</dbReference>
<dbReference type="PROSITE" id="PS50305">
    <property type="entry name" value="SIRTUIN"/>
    <property type="match status" value="1"/>
</dbReference>
<keyword evidence="1" id="KW-0808">Transferase</keyword>
<dbReference type="GO" id="GO:0070403">
    <property type="term" value="F:NAD+ binding"/>
    <property type="evidence" value="ECO:0007669"/>
    <property type="project" value="UniProtKB-UniRule"/>
</dbReference>
<feature type="binding site" evidence="3">
    <location>
        <position position="64"/>
    </location>
    <ligand>
        <name>substrate</name>
    </ligand>
</feature>
<feature type="domain" description="Deacetylase sirtuin-type" evidence="5">
    <location>
        <begin position="1"/>
        <end position="238"/>
    </location>
</feature>
<dbReference type="OrthoDB" id="9800582at2"/>
<protein>
    <recommendedName>
        <fullName evidence="3">NAD-dependent protein deacylase</fullName>
        <ecNumber evidence="3">2.3.1.286</ecNumber>
    </recommendedName>
    <alternativeName>
        <fullName evidence="3">Regulatory protein SIR2 homolog</fullName>
    </alternativeName>
</protein>
<dbReference type="Gene3D" id="3.40.50.1220">
    <property type="entry name" value="TPP-binding domain"/>
    <property type="match status" value="1"/>
</dbReference>
<keyword evidence="3 4" id="KW-0862">Zinc</keyword>
<dbReference type="STRING" id="198312.SAMN02745193_01588"/>
<sequence>MAEIERIVILTGAGISAESGIDTFRSAGGQNGPGLWEQHRVEDVATPDGFARNPDLVLGFYDMRREALAQAEPNPAHSALARLEREFSGDLLLVTQNVDDLHERGGSADVLHMHGELKSALCTSCETRSPWRATMIDRPPCPVCRAPTLRPDVVWFGEMPYQMSRIYQALETCDLFVSIGTSGAVYPAAGFVQEARASGARTLELNLDPSEGSRLFDESRLGPASVLVPEWVEEVLGD</sequence>
<comment type="cofactor">
    <cofactor evidence="3">
        <name>Zn(2+)</name>
        <dbReference type="ChEBI" id="CHEBI:29105"/>
    </cofactor>
    <text evidence="3">Binds 1 zinc ion per subunit.</text>
</comment>
<dbReference type="PANTHER" id="PTHR11085:SF4">
    <property type="entry name" value="NAD-DEPENDENT PROTEIN DEACYLASE"/>
    <property type="match status" value="1"/>
</dbReference>
<keyword evidence="7" id="KW-1185">Reference proteome</keyword>
<feature type="binding site" evidence="3">
    <location>
        <position position="224"/>
    </location>
    <ligand>
        <name>NAD(+)</name>
        <dbReference type="ChEBI" id="CHEBI:57540"/>
    </ligand>
</feature>
<dbReference type="InterPro" id="IPR027546">
    <property type="entry name" value="Sirtuin_class_III"/>
</dbReference>
<feature type="binding site" evidence="3 4">
    <location>
        <position position="122"/>
    </location>
    <ligand>
        <name>Zn(2+)</name>
        <dbReference type="ChEBI" id="CHEBI:29105"/>
    </ligand>
</feature>
<comment type="catalytic activity">
    <reaction evidence="3">
        <text>N(6)-succinyl-L-lysyl-[protein] + NAD(+) + H2O = 2''-O-succinyl-ADP-D-ribose + nicotinamide + L-lysyl-[protein]</text>
        <dbReference type="Rhea" id="RHEA:47668"/>
        <dbReference type="Rhea" id="RHEA-COMP:9752"/>
        <dbReference type="Rhea" id="RHEA-COMP:11877"/>
        <dbReference type="ChEBI" id="CHEBI:15377"/>
        <dbReference type="ChEBI" id="CHEBI:17154"/>
        <dbReference type="ChEBI" id="CHEBI:29969"/>
        <dbReference type="ChEBI" id="CHEBI:57540"/>
        <dbReference type="ChEBI" id="CHEBI:87830"/>
        <dbReference type="ChEBI" id="CHEBI:87832"/>
    </reaction>
</comment>
<evidence type="ECO:0000256" key="2">
    <source>
        <dbReference type="ARBA" id="ARBA00023027"/>
    </source>
</evidence>
<evidence type="ECO:0000256" key="3">
    <source>
        <dbReference type="HAMAP-Rule" id="MF_01121"/>
    </source>
</evidence>
<dbReference type="InterPro" id="IPR026590">
    <property type="entry name" value="Ssirtuin_cat_dom"/>
</dbReference>
<gene>
    <name evidence="3" type="primary">cobB</name>
    <name evidence="6" type="ORF">SAMN02745193_01588</name>
</gene>
<organism evidence="6 7">
    <name type="scientific">Erythrobacter sanguineus</name>
    <dbReference type="NCBI Taxonomy" id="198312"/>
    <lineage>
        <taxon>Bacteria</taxon>
        <taxon>Pseudomonadati</taxon>
        <taxon>Pseudomonadota</taxon>
        <taxon>Alphaproteobacteria</taxon>
        <taxon>Sphingomonadales</taxon>
        <taxon>Erythrobacteraceae</taxon>
        <taxon>Erythrobacter/Porphyrobacter group</taxon>
        <taxon>Erythrobacter</taxon>
    </lineage>
</organism>